<dbReference type="SUPFAM" id="SSF46565">
    <property type="entry name" value="Chaperone J-domain"/>
    <property type="match status" value="1"/>
</dbReference>
<organism evidence="3 4">
    <name type="scientific">Niabella drilacis (strain DSM 25811 / CCM 8410 / CCUG 62505 / LMG 26954 / E90)</name>
    <dbReference type="NCBI Taxonomy" id="1285928"/>
    <lineage>
        <taxon>Bacteria</taxon>
        <taxon>Pseudomonadati</taxon>
        <taxon>Bacteroidota</taxon>
        <taxon>Chitinophagia</taxon>
        <taxon>Chitinophagales</taxon>
        <taxon>Chitinophagaceae</taxon>
        <taxon>Niabella</taxon>
    </lineage>
</organism>
<evidence type="ECO:0000313" key="3">
    <source>
        <dbReference type="EMBL" id="SDD48995.1"/>
    </source>
</evidence>
<keyword evidence="1" id="KW-1133">Transmembrane helix</keyword>
<protein>
    <submittedName>
        <fullName evidence="3">DnaJ domain-containing protein</fullName>
    </submittedName>
</protein>
<dbReference type="Proteomes" id="UP000198757">
    <property type="component" value="Unassembled WGS sequence"/>
</dbReference>
<feature type="domain" description="J" evidence="2">
    <location>
        <begin position="3"/>
        <end position="68"/>
    </location>
</feature>
<dbReference type="Gene3D" id="1.10.287.110">
    <property type="entry name" value="DnaJ domain"/>
    <property type="match status" value="1"/>
</dbReference>
<dbReference type="PANTHER" id="PTHR43948">
    <property type="entry name" value="DNAJ HOMOLOG SUBFAMILY B"/>
    <property type="match status" value="1"/>
</dbReference>
<dbReference type="STRING" id="1285928.SAMN04487894_109206"/>
<dbReference type="GO" id="GO:0044183">
    <property type="term" value="F:protein folding chaperone"/>
    <property type="evidence" value="ECO:0007669"/>
    <property type="project" value="TreeGrafter"/>
</dbReference>
<dbReference type="EMBL" id="FMZO01000009">
    <property type="protein sequence ID" value="SDD48995.1"/>
    <property type="molecule type" value="Genomic_DNA"/>
</dbReference>
<evidence type="ECO:0000313" key="4">
    <source>
        <dbReference type="Proteomes" id="UP000198757"/>
    </source>
</evidence>
<dbReference type="Pfam" id="PF00226">
    <property type="entry name" value="DnaJ"/>
    <property type="match status" value="1"/>
</dbReference>
<gene>
    <name evidence="3" type="ORF">SAMN04487894_109206</name>
</gene>
<keyword evidence="4" id="KW-1185">Reference proteome</keyword>
<dbReference type="GO" id="GO:0005737">
    <property type="term" value="C:cytoplasm"/>
    <property type="evidence" value="ECO:0007669"/>
    <property type="project" value="TreeGrafter"/>
</dbReference>
<dbReference type="GO" id="GO:0051082">
    <property type="term" value="F:unfolded protein binding"/>
    <property type="evidence" value="ECO:0007669"/>
    <property type="project" value="TreeGrafter"/>
</dbReference>
<dbReference type="PANTHER" id="PTHR43948:SF10">
    <property type="entry name" value="MRJ, ISOFORM E"/>
    <property type="match status" value="1"/>
</dbReference>
<dbReference type="SMART" id="SM00271">
    <property type="entry name" value="DnaJ"/>
    <property type="match status" value="1"/>
</dbReference>
<proteinExistence type="predicted"/>
<keyword evidence="1" id="KW-0812">Transmembrane</keyword>
<evidence type="ECO:0000259" key="2">
    <source>
        <dbReference type="PROSITE" id="PS50076"/>
    </source>
</evidence>
<dbReference type="RefSeq" id="WP_090391338.1">
    <property type="nucleotide sequence ID" value="NZ_FMZO01000009.1"/>
</dbReference>
<dbReference type="AlphaFoldDB" id="A0A1G6V843"/>
<sequence>MKDYYQILGVPPSATLADIKIAYRKLAHTCHPDKNPSDTYAAARFNLIKEAYDTLTRPELKAQYLQERWLSQSMGAPVEKTATTPPQILKAVLAAHQQLIHYDEYRVDKKGLYETLLALIAPSGIEILNQFNQQDINREVVKWMTHSLFLLYPQDQLQMLVQLKKVSAPPESKVLIANKEAALRRTIRFNRYKPFLILGLIILLCIIIAYSL</sequence>
<reference evidence="4" key="1">
    <citation type="submission" date="2016-10" db="EMBL/GenBank/DDBJ databases">
        <authorList>
            <person name="Varghese N."/>
            <person name="Submissions S."/>
        </authorList>
    </citation>
    <scope>NUCLEOTIDE SEQUENCE [LARGE SCALE GENOMIC DNA]</scope>
    <source>
        <strain evidence="4">DSM 25811 / CCM 8410 / LMG 26954 / E90</strain>
    </source>
</reference>
<keyword evidence="1" id="KW-0472">Membrane</keyword>
<dbReference type="CDD" id="cd06257">
    <property type="entry name" value="DnaJ"/>
    <property type="match status" value="1"/>
</dbReference>
<dbReference type="OrthoDB" id="9779622at2"/>
<evidence type="ECO:0000256" key="1">
    <source>
        <dbReference type="SAM" id="Phobius"/>
    </source>
</evidence>
<dbReference type="InterPro" id="IPR036869">
    <property type="entry name" value="J_dom_sf"/>
</dbReference>
<dbReference type="GO" id="GO:0051087">
    <property type="term" value="F:protein-folding chaperone binding"/>
    <property type="evidence" value="ECO:0007669"/>
    <property type="project" value="TreeGrafter"/>
</dbReference>
<name>A0A1G6V843_NIADE</name>
<dbReference type="InterPro" id="IPR001623">
    <property type="entry name" value="DnaJ_domain"/>
</dbReference>
<dbReference type="PRINTS" id="PR00625">
    <property type="entry name" value="JDOMAIN"/>
</dbReference>
<dbReference type="PROSITE" id="PS50076">
    <property type="entry name" value="DNAJ_2"/>
    <property type="match status" value="1"/>
</dbReference>
<feature type="transmembrane region" description="Helical" evidence="1">
    <location>
        <begin position="194"/>
        <end position="211"/>
    </location>
</feature>
<accession>A0A1G6V843</accession>